<dbReference type="Pfam" id="PF14223">
    <property type="entry name" value="Retrotran_gag_2"/>
    <property type="match status" value="1"/>
</dbReference>
<sequence length="313" mass="35204">MSSSKTILTLIMKLNGQNWHTWSKETEAYLTMEEFWELMDPTEAIPTSAAALKHDKKAYAHIWFLVEPSSRDSIDTPSTRMNLHRWLYSLSHNPTVGVMPFVNEVLSVVRQLESIKRKPQKDEITDKLLISLHSSFAAVCTNLALCIPEPSIKEITAALKEFEDNETLQPSFSAPIGSAIKEETLLYANKVHCHGSGGGVSRTRYDDFDWGNTKNRDGVCFRCGRSSHVAQNCIADMPTDVKECILNHHTHIVTEDTLSLALAQLPADDPLTLALSRDHHVHTAIDSSSWRIFRPDEDVPIEFRTVDGYVSDD</sequence>
<keyword evidence="4" id="KW-1185">Reference proteome</keyword>
<evidence type="ECO:0000313" key="3">
    <source>
        <dbReference type="EMBL" id="KIM72052.1"/>
    </source>
</evidence>
<reference evidence="4" key="2">
    <citation type="submission" date="2015-01" db="EMBL/GenBank/DDBJ databases">
        <title>Evolutionary Origins and Diversification of the Mycorrhizal Mutualists.</title>
        <authorList>
            <consortium name="DOE Joint Genome Institute"/>
            <consortium name="Mycorrhizal Genomics Consortium"/>
            <person name="Kohler A."/>
            <person name="Kuo A."/>
            <person name="Nagy L.G."/>
            <person name="Floudas D."/>
            <person name="Copeland A."/>
            <person name="Barry K.W."/>
            <person name="Cichocki N."/>
            <person name="Veneault-Fourrey C."/>
            <person name="LaButti K."/>
            <person name="Lindquist E.A."/>
            <person name="Lipzen A."/>
            <person name="Lundell T."/>
            <person name="Morin E."/>
            <person name="Murat C."/>
            <person name="Riley R."/>
            <person name="Ohm R."/>
            <person name="Sun H."/>
            <person name="Tunlid A."/>
            <person name="Henrissat B."/>
            <person name="Grigoriev I.V."/>
            <person name="Hibbett D.S."/>
            <person name="Martin F."/>
        </authorList>
    </citation>
    <scope>NUCLEOTIDE SEQUENCE [LARGE SCALE GENOMIC DNA]</scope>
    <source>
        <strain evidence="4">F 1598</strain>
    </source>
</reference>
<dbReference type="GO" id="GO:0003676">
    <property type="term" value="F:nucleic acid binding"/>
    <property type="evidence" value="ECO:0007669"/>
    <property type="project" value="InterPro"/>
</dbReference>
<organism evidence="3 4">
    <name type="scientific">Piloderma croceum (strain F 1598)</name>
    <dbReference type="NCBI Taxonomy" id="765440"/>
    <lineage>
        <taxon>Eukaryota</taxon>
        <taxon>Fungi</taxon>
        <taxon>Dikarya</taxon>
        <taxon>Basidiomycota</taxon>
        <taxon>Agaricomycotina</taxon>
        <taxon>Agaricomycetes</taxon>
        <taxon>Agaricomycetidae</taxon>
        <taxon>Atheliales</taxon>
        <taxon>Atheliaceae</taxon>
        <taxon>Piloderma</taxon>
    </lineage>
</organism>
<dbReference type="HOGENOM" id="CLU_042833_0_0_1"/>
<dbReference type="EMBL" id="KN833168">
    <property type="protein sequence ID" value="KIM72052.1"/>
    <property type="molecule type" value="Genomic_DNA"/>
</dbReference>
<protein>
    <recommendedName>
        <fullName evidence="2">CCHC-type domain-containing protein</fullName>
    </recommendedName>
</protein>
<reference evidence="3 4" key="1">
    <citation type="submission" date="2014-04" db="EMBL/GenBank/DDBJ databases">
        <authorList>
            <consortium name="DOE Joint Genome Institute"/>
            <person name="Kuo A."/>
            <person name="Tarkka M."/>
            <person name="Buscot F."/>
            <person name="Kohler A."/>
            <person name="Nagy L.G."/>
            <person name="Floudas D."/>
            <person name="Copeland A."/>
            <person name="Barry K.W."/>
            <person name="Cichocki N."/>
            <person name="Veneault-Fourrey C."/>
            <person name="LaButti K."/>
            <person name="Lindquist E.A."/>
            <person name="Lipzen A."/>
            <person name="Lundell T."/>
            <person name="Morin E."/>
            <person name="Murat C."/>
            <person name="Sun H."/>
            <person name="Tunlid A."/>
            <person name="Henrissat B."/>
            <person name="Grigoriev I.V."/>
            <person name="Hibbett D.S."/>
            <person name="Martin F."/>
            <person name="Nordberg H.P."/>
            <person name="Cantor M.N."/>
            <person name="Hua S.X."/>
        </authorList>
    </citation>
    <scope>NUCLEOTIDE SEQUENCE [LARGE SCALE GENOMIC DNA]</scope>
    <source>
        <strain evidence="3 4">F 1598</strain>
    </source>
</reference>
<dbReference type="AlphaFoldDB" id="A0A0C3B453"/>
<dbReference type="GO" id="GO:0008270">
    <property type="term" value="F:zinc ion binding"/>
    <property type="evidence" value="ECO:0007669"/>
    <property type="project" value="UniProtKB-KW"/>
</dbReference>
<accession>A0A0C3B453</accession>
<dbReference type="InParanoid" id="A0A0C3B453"/>
<evidence type="ECO:0000256" key="1">
    <source>
        <dbReference type="PROSITE-ProRule" id="PRU00047"/>
    </source>
</evidence>
<dbReference type="Proteomes" id="UP000054166">
    <property type="component" value="Unassembled WGS sequence"/>
</dbReference>
<evidence type="ECO:0000259" key="2">
    <source>
        <dbReference type="PROSITE" id="PS50158"/>
    </source>
</evidence>
<gene>
    <name evidence="3" type="ORF">PILCRDRAFT_16476</name>
</gene>
<keyword evidence="1" id="KW-0862">Zinc</keyword>
<proteinExistence type="predicted"/>
<keyword evidence="1" id="KW-0479">Metal-binding</keyword>
<feature type="domain" description="CCHC-type" evidence="2">
    <location>
        <begin position="220"/>
        <end position="233"/>
    </location>
</feature>
<keyword evidence="1" id="KW-0863">Zinc-finger</keyword>
<evidence type="ECO:0000313" key="4">
    <source>
        <dbReference type="Proteomes" id="UP000054166"/>
    </source>
</evidence>
<dbReference type="InterPro" id="IPR001878">
    <property type="entry name" value="Znf_CCHC"/>
</dbReference>
<dbReference type="PROSITE" id="PS50158">
    <property type="entry name" value="ZF_CCHC"/>
    <property type="match status" value="1"/>
</dbReference>
<name>A0A0C3B453_PILCF</name>
<dbReference type="OrthoDB" id="3229495at2759"/>